<evidence type="ECO:0000313" key="6">
    <source>
        <dbReference type="Ensembl" id="ENSSCAP00000001202.1"/>
    </source>
</evidence>
<comment type="subcellular location">
    <subcellularLocation>
        <location evidence="1">Endomembrane system</location>
        <topology evidence="1">Peripheral membrane protein</topology>
    </subcellularLocation>
</comment>
<feature type="repeat" description="CHCR" evidence="4">
    <location>
        <begin position="554"/>
        <end position="730"/>
    </location>
</feature>
<organism evidence="6 7">
    <name type="scientific">Serinus canaria</name>
    <name type="common">Island canary</name>
    <name type="synonym">Fringilla canaria</name>
    <dbReference type="NCBI Taxonomy" id="9135"/>
    <lineage>
        <taxon>Eukaryota</taxon>
        <taxon>Metazoa</taxon>
        <taxon>Chordata</taxon>
        <taxon>Craniata</taxon>
        <taxon>Vertebrata</taxon>
        <taxon>Euteleostomi</taxon>
        <taxon>Archelosauria</taxon>
        <taxon>Archosauria</taxon>
        <taxon>Dinosauria</taxon>
        <taxon>Saurischia</taxon>
        <taxon>Theropoda</taxon>
        <taxon>Coelurosauria</taxon>
        <taxon>Aves</taxon>
        <taxon>Neognathae</taxon>
        <taxon>Neoaves</taxon>
        <taxon>Telluraves</taxon>
        <taxon>Australaves</taxon>
        <taxon>Passeriformes</taxon>
        <taxon>Passeroidea</taxon>
        <taxon>Fringillidae</taxon>
        <taxon>Carduelinae</taxon>
        <taxon>Serinus</taxon>
    </lineage>
</organism>
<evidence type="ECO:0000313" key="7">
    <source>
        <dbReference type="Proteomes" id="UP000694409"/>
    </source>
</evidence>
<dbReference type="GO" id="GO:0006914">
    <property type="term" value="P:autophagy"/>
    <property type="evidence" value="ECO:0007669"/>
    <property type="project" value="TreeGrafter"/>
</dbReference>
<dbReference type="GeneTree" id="ENSGT00530000063596"/>
<dbReference type="InterPro" id="IPR032914">
    <property type="entry name" value="Vam6/VPS39/TRAP1"/>
</dbReference>
<keyword evidence="7" id="KW-1185">Reference proteome</keyword>
<dbReference type="Pfam" id="PF10366">
    <property type="entry name" value="Vps39_1"/>
    <property type="match status" value="1"/>
</dbReference>
<evidence type="ECO:0000256" key="1">
    <source>
        <dbReference type="ARBA" id="ARBA00004184"/>
    </source>
</evidence>
<evidence type="ECO:0000256" key="3">
    <source>
        <dbReference type="ARBA" id="ARBA00038201"/>
    </source>
</evidence>
<feature type="domain" description="CNH" evidence="5">
    <location>
        <begin position="1"/>
        <end position="275"/>
    </location>
</feature>
<comment type="similarity">
    <text evidence="3">Belongs to the VAM6/VPS39 family.</text>
</comment>
<dbReference type="GO" id="GO:0005737">
    <property type="term" value="C:cytoplasm"/>
    <property type="evidence" value="ECO:0007669"/>
    <property type="project" value="TreeGrafter"/>
</dbReference>
<dbReference type="GO" id="GO:0012505">
    <property type="term" value="C:endomembrane system"/>
    <property type="evidence" value="ECO:0007669"/>
    <property type="project" value="UniProtKB-SubCell"/>
</dbReference>
<dbReference type="InterPro" id="IPR019453">
    <property type="entry name" value="VPS39/TGFA1_Znf"/>
</dbReference>
<dbReference type="Ensembl" id="ENSSCAT00000001378.1">
    <property type="protein sequence ID" value="ENSSCAP00000001202.1"/>
    <property type="gene ID" value="ENSSCAG00000000736.1"/>
</dbReference>
<proteinExistence type="inferred from homology"/>
<dbReference type="GO" id="GO:0034058">
    <property type="term" value="P:endosomal vesicle fusion"/>
    <property type="evidence" value="ECO:0007669"/>
    <property type="project" value="TreeGrafter"/>
</dbReference>
<evidence type="ECO:0000259" key="5">
    <source>
        <dbReference type="PROSITE" id="PS50219"/>
    </source>
</evidence>
<dbReference type="GO" id="GO:0016020">
    <property type="term" value="C:membrane"/>
    <property type="evidence" value="ECO:0007669"/>
    <property type="project" value="TreeGrafter"/>
</dbReference>
<keyword evidence="2" id="KW-0472">Membrane</keyword>
<dbReference type="PANTHER" id="PTHR12894:SF49">
    <property type="entry name" value="VAM6_VPS39-LIKE PROTEIN"/>
    <property type="match status" value="1"/>
</dbReference>
<dbReference type="InterPro" id="IPR001180">
    <property type="entry name" value="CNH_dom"/>
</dbReference>
<dbReference type="PANTHER" id="PTHR12894">
    <property type="entry name" value="CNH DOMAIN CONTAINING"/>
    <property type="match status" value="1"/>
</dbReference>
<name>A0A8C9L3V0_SERCA</name>
<dbReference type="Proteomes" id="UP000694409">
    <property type="component" value="Unassembled WGS sequence"/>
</dbReference>
<dbReference type="InterPro" id="IPR000547">
    <property type="entry name" value="Clathrin_H-chain/VPS_repeat"/>
</dbReference>
<dbReference type="PROSITE" id="PS50219">
    <property type="entry name" value="CNH"/>
    <property type="match status" value="1"/>
</dbReference>
<evidence type="ECO:0000256" key="2">
    <source>
        <dbReference type="ARBA" id="ARBA00023136"/>
    </source>
</evidence>
<accession>A0A8C9L3V0</accession>
<dbReference type="PROSITE" id="PS50236">
    <property type="entry name" value="CHCR"/>
    <property type="match status" value="1"/>
</dbReference>
<reference evidence="6" key="1">
    <citation type="submission" date="2025-08" db="UniProtKB">
        <authorList>
            <consortium name="Ensembl"/>
        </authorList>
    </citation>
    <scope>IDENTIFICATION</scope>
</reference>
<dbReference type="Pfam" id="PF00780">
    <property type="entry name" value="CNH"/>
    <property type="match status" value="1"/>
</dbReference>
<reference evidence="6" key="2">
    <citation type="submission" date="2025-09" db="UniProtKB">
        <authorList>
            <consortium name="Ensembl"/>
        </authorList>
    </citation>
    <scope>IDENTIFICATION</scope>
</reference>
<gene>
    <name evidence="6" type="primary">VPS39</name>
</gene>
<protein>
    <submittedName>
        <fullName evidence="6">VPS39 subunit of HOPS complex</fullName>
    </submittedName>
</protein>
<dbReference type="GO" id="GO:0006886">
    <property type="term" value="P:intracellular protein transport"/>
    <property type="evidence" value="ECO:0007669"/>
    <property type="project" value="UniProtKB-UniRule"/>
</dbReference>
<dbReference type="AlphaFoldDB" id="A0A8C9L3V0"/>
<evidence type="ECO:0000256" key="4">
    <source>
        <dbReference type="PROSITE-ProRule" id="PRU01006"/>
    </source>
</evidence>
<sequence length="866" mass="99260">MILLLLYMDCLWWKEWLLVGTKQGHLLLYRIKKDVGCNRFEVTLEKSNKNFSKKIQQIHVVSQFKILVSLLENNIYVHDLLTFQQITTISKAKGASLFTCDLQVLGNIVLTREQPVALCVARFDFCFSFITTSLTCFPQGDFSVPDVPKSMAWCENSICVGFKRDYYLIRVDGKGSIKELFPTGKQLEPLVAPVADGKVAVGQDDLTVVLNEEGVCTQKCALNWTDIPIAMEHQPPYIIAVLPRYVEIRTFEPRLLVQSIELQRPRFITSGGTNIIYVASNHFVWRLIPVSIATQIQQLLQDKQFELALQLAEMKDDSDSEKRQQIHHIKNLFAFNLFCQKRFDESMQVFAKLGTDPTHVMGLYPDLLPTDYRKQLQYPNPLPGLSGAELEKAHLALIDYLTQKRSQLVKKLNDSDHQSSTSPLMEGTPTIKSKKKLLQIIDTTLLKCYLHTNVALVAPLLRLENNHCHIEESEHVLKKAHKYSELIILYEKKGLHEKALQVLVDQSKKANSPLKGHERTVQYLQHLGTENLHLVFSYSVWVLRDFPEDGLKIFTEDLPEVEALPRDKVLSFLIENFKSLTIPYLEHIIHVWEETGADFHNCLIQLYCEKVQGLMKEYLSSFPAGMSVPAGEEGGDLGEYRKKLLLFLEKSSCYEPSRLISDFPFDGLLEERALLLGRMGKHEQALFIYVHILKDTNMAENYCHKHYDRNKDGNKDVYLSLLRMYLSPPSVHCLGPIKMEVLEPQANLQAALQVLELHHSKLDTTKAINLLPANTQISEIRIFLEKVLEENAQKKRFNQVLKNLLHAEFLRVQEERILHQQVKCIITEEKVCTVCKKKIGNSAFARYPNAIVVHYFCSKEVSTLDT</sequence>
<dbReference type="InterPro" id="IPR019452">
    <property type="entry name" value="VPS39/TGF_beta_rcpt-assoc_1"/>
</dbReference>
<dbReference type="Pfam" id="PF10367">
    <property type="entry name" value="zf-Vps39_C"/>
    <property type="match status" value="1"/>
</dbReference>